<sequence length="107" mass="12098">MEVDASVKRWVERLDFASWRISPLLPVYIRDCMLGMCQKRENCEGERVPGCYFPANECRFEGCLPEIIPYKYVDTVAFAVDVKSVQKSTGAGLYASDDCCQKNSGIE</sequence>
<comment type="caution">
    <text evidence="1">The sequence shown here is derived from an EMBL/GenBank/DDBJ whole genome shotgun (WGS) entry which is preliminary data.</text>
</comment>
<proteinExistence type="predicted"/>
<keyword evidence="2" id="KW-1185">Reference proteome</keyword>
<name>A0A0C2J3T7_THEKT</name>
<evidence type="ECO:0000313" key="1">
    <source>
        <dbReference type="EMBL" id="KII63747.1"/>
    </source>
</evidence>
<dbReference type="Proteomes" id="UP000031668">
    <property type="component" value="Unassembled WGS sequence"/>
</dbReference>
<gene>
    <name evidence="1" type="ORF">RF11_13644</name>
</gene>
<accession>A0A0C2J3T7</accession>
<reference evidence="1 2" key="1">
    <citation type="journal article" date="2014" name="Genome Biol. Evol.">
        <title>The genome of the myxosporean Thelohanellus kitauei shows adaptations to nutrient acquisition within its fish host.</title>
        <authorList>
            <person name="Yang Y."/>
            <person name="Xiong J."/>
            <person name="Zhou Z."/>
            <person name="Huo F."/>
            <person name="Miao W."/>
            <person name="Ran C."/>
            <person name="Liu Y."/>
            <person name="Zhang J."/>
            <person name="Feng J."/>
            <person name="Wang M."/>
            <person name="Wang M."/>
            <person name="Wang L."/>
            <person name="Yao B."/>
        </authorList>
    </citation>
    <scope>NUCLEOTIDE SEQUENCE [LARGE SCALE GENOMIC DNA]</scope>
    <source>
        <strain evidence="1">Wuqing</strain>
    </source>
</reference>
<dbReference type="AlphaFoldDB" id="A0A0C2J3T7"/>
<evidence type="ECO:0000313" key="2">
    <source>
        <dbReference type="Proteomes" id="UP000031668"/>
    </source>
</evidence>
<organism evidence="1 2">
    <name type="scientific">Thelohanellus kitauei</name>
    <name type="common">Myxosporean</name>
    <dbReference type="NCBI Taxonomy" id="669202"/>
    <lineage>
        <taxon>Eukaryota</taxon>
        <taxon>Metazoa</taxon>
        <taxon>Cnidaria</taxon>
        <taxon>Myxozoa</taxon>
        <taxon>Myxosporea</taxon>
        <taxon>Bivalvulida</taxon>
        <taxon>Platysporina</taxon>
        <taxon>Myxobolidae</taxon>
        <taxon>Thelohanellus</taxon>
    </lineage>
</organism>
<protein>
    <submittedName>
        <fullName evidence="1">Uncharacterized protein</fullName>
    </submittedName>
</protein>
<dbReference type="EMBL" id="JWZT01004600">
    <property type="protein sequence ID" value="KII63747.1"/>
    <property type="molecule type" value="Genomic_DNA"/>
</dbReference>